<dbReference type="Proteomes" id="UP000008854">
    <property type="component" value="Unassembled WGS sequence"/>
</dbReference>
<organism evidence="1 2">
    <name type="scientific">Schistosoma mansoni</name>
    <name type="common">Blood fluke</name>
    <dbReference type="NCBI Taxonomy" id="6183"/>
    <lineage>
        <taxon>Eukaryota</taxon>
        <taxon>Metazoa</taxon>
        <taxon>Spiralia</taxon>
        <taxon>Lophotrochozoa</taxon>
        <taxon>Platyhelminthes</taxon>
        <taxon>Trematoda</taxon>
        <taxon>Digenea</taxon>
        <taxon>Strigeidida</taxon>
        <taxon>Schistosomatoidea</taxon>
        <taxon>Schistosomatidae</taxon>
        <taxon>Schistosoma</taxon>
    </lineage>
</organism>
<keyword evidence="1" id="KW-1185">Reference proteome</keyword>
<sequence>MVYIGWQTKACEVVYECCTPLPREYLDVGEQTETLEVEYENQHEKSIDKIVWRLRPDFGDVPSRCMWI</sequence>
<protein>
    <submittedName>
        <fullName evidence="2">MSP domain-containing protein</fullName>
    </submittedName>
</protein>
<accession>A0A5K4F666</accession>
<reference evidence="1" key="1">
    <citation type="journal article" date="2012" name="PLoS Negl. Trop. Dis.">
        <title>A systematically improved high quality genome and transcriptome of the human blood fluke Schistosoma mansoni.</title>
        <authorList>
            <person name="Protasio A.V."/>
            <person name="Tsai I.J."/>
            <person name="Babbage A."/>
            <person name="Nichol S."/>
            <person name="Hunt M."/>
            <person name="Aslett M.A."/>
            <person name="De Silva N."/>
            <person name="Velarde G.S."/>
            <person name="Anderson T.J."/>
            <person name="Clark R.C."/>
            <person name="Davidson C."/>
            <person name="Dillon G.P."/>
            <person name="Holroyd N.E."/>
            <person name="LoVerde P.T."/>
            <person name="Lloyd C."/>
            <person name="McQuillan J."/>
            <person name="Oliveira G."/>
            <person name="Otto T.D."/>
            <person name="Parker-Manuel S.J."/>
            <person name="Quail M.A."/>
            <person name="Wilson R.A."/>
            <person name="Zerlotini A."/>
            <person name="Dunne D.W."/>
            <person name="Berriman M."/>
        </authorList>
    </citation>
    <scope>NUCLEOTIDE SEQUENCE [LARGE SCALE GENOMIC DNA]</scope>
    <source>
        <strain evidence="1">Puerto Rican</strain>
    </source>
</reference>
<evidence type="ECO:0000313" key="2">
    <source>
        <dbReference type="WBParaSite" id="Smp_326700.1"/>
    </source>
</evidence>
<dbReference type="AlphaFoldDB" id="A0A5K4F666"/>
<reference evidence="2" key="2">
    <citation type="submission" date="2019-11" db="UniProtKB">
        <authorList>
            <consortium name="WormBaseParasite"/>
        </authorList>
    </citation>
    <scope>IDENTIFICATION</scope>
    <source>
        <strain evidence="2">Puerto Rican</strain>
    </source>
</reference>
<dbReference type="WBParaSite" id="Smp_326700.1">
    <property type="protein sequence ID" value="Smp_326700.1"/>
    <property type="gene ID" value="Smp_326700"/>
</dbReference>
<evidence type="ECO:0000313" key="1">
    <source>
        <dbReference type="Proteomes" id="UP000008854"/>
    </source>
</evidence>
<name>A0A5K4F666_SCHMA</name>
<proteinExistence type="predicted"/>
<dbReference type="InParanoid" id="A0A5K4F666"/>